<proteinExistence type="predicted"/>
<sequence>MRNDGRRDEKRALEMESTGKEEKEEKEGKTQDKMERLQVRRRGLHSNTAGDRGWCAGPEPDVSGGAAQQAGAGRGGRAAEVCRGPSARPRPVDQGRLRAGLQGHHASVPLWISYLRHTPPPTPITPPTHSIRPAP</sequence>
<reference evidence="2 3" key="1">
    <citation type="submission" date="2023-03" db="EMBL/GenBank/DDBJ databases">
        <title>High-quality genome of Scylla paramamosain provides insights in environmental adaptation.</title>
        <authorList>
            <person name="Zhang L."/>
        </authorList>
    </citation>
    <scope>NUCLEOTIDE SEQUENCE [LARGE SCALE GENOMIC DNA]</scope>
    <source>
        <strain evidence="2">LZ_2023a</strain>
        <tissue evidence="2">Muscle</tissue>
    </source>
</reference>
<evidence type="ECO:0000313" key="2">
    <source>
        <dbReference type="EMBL" id="KAK8404901.1"/>
    </source>
</evidence>
<feature type="compositionally biased region" description="Basic and acidic residues" evidence="1">
    <location>
        <begin position="1"/>
        <end position="38"/>
    </location>
</feature>
<organism evidence="2 3">
    <name type="scientific">Scylla paramamosain</name>
    <name type="common">Mud crab</name>
    <dbReference type="NCBI Taxonomy" id="85552"/>
    <lineage>
        <taxon>Eukaryota</taxon>
        <taxon>Metazoa</taxon>
        <taxon>Ecdysozoa</taxon>
        <taxon>Arthropoda</taxon>
        <taxon>Crustacea</taxon>
        <taxon>Multicrustacea</taxon>
        <taxon>Malacostraca</taxon>
        <taxon>Eumalacostraca</taxon>
        <taxon>Eucarida</taxon>
        <taxon>Decapoda</taxon>
        <taxon>Pleocyemata</taxon>
        <taxon>Brachyura</taxon>
        <taxon>Eubrachyura</taxon>
        <taxon>Portunoidea</taxon>
        <taxon>Portunidae</taxon>
        <taxon>Portuninae</taxon>
        <taxon>Scylla</taxon>
    </lineage>
</organism>
<keyword evidence="3" id="KW-1185">Reference proteome</keyword>
<dbReference type="AlphaFoldDB" id="A0AAW0V0S9"/>
<comment type="caution">
    <text evidence="2">The sequence shown here is derived from an EMBL/GenBank/DDBJ whole genome shotgun (WGS) entry which is preliminary data.</text>
</comment>
<evidence type="ECO:0000313" key="3">
    <source>
        <dbReference type="Proteomes" id="UP001487740"/>
    </source>
</evidence>
<name>A0AAW0V0S9_SCYPA</name>
<gene>
    <name evidence="2" type="ORF">O3P69_001476</name>
</gene>
<protein>
    <submittedName>
        <fullName evidence="2">Uncharacterized protein</fullName>
    </submittedName>
</protein>
<dbReference type="EMBL" id="JARAKH010000003">
    <property type="protein sequence ID" value="KAK8404901.1"/>
    <property type="molecule type" value="Genomic_DNA"/>
</dbReference>
<dbReference type="Proteomes" id="UP001487740">
    <property type="component" value="Unassembled WGS sequence"/>
</dbReference>
<evidence type="ECO:0000256" key="1">
    <source>
        <dbReference type="SAM" id="MobiDB-lite"/>
    </source>
</evidence>
<feature type="region of interest" description="Disordered" evidence="1">
    <location>
        <begin position="1"/>
        <end position="94"/>
    </location>
</feature>
<accession>A0AAW0V0S9</accession>